<name>A0A804U8A4_MAIZE</name>
<reference evidence="3" key="2">
    <citation type="submission" date="2015-12" db="EMBL/GenBank/DDBJ databases">
        <title>Update maize B73 reference genome by single molecule sequencing technologies.</title>
        <authorList>
            <consortium name="Maize Genome Sequencing Project"/>
            <person name="Ware D."/>
        </authorList>
    </citation>
    <scope>NUCLEOTIDE SEQUENCE [LARGE SCALE GENOMIC DNA]</scope>
    <source>
        <strain evidence="3">cv. B73</strain>
    </source>
</reference>
<evidence type="ECO:0000259" key="1">
    <source>
        <dbReference type="Pfam" id="PF23953"/>
    </source>
</evidence>
<dbReference type="InterPro" id="IPR056176">
    <property type="entry name" value="TPR_COPA_B"/>
</dbReference>
<sequence length="341" mass="36993">MPHQALGDTAIYPSPTYLPTSSIDIHATVAKAAELHAALLQGGSAAASIVGAYASARRSLALICLQPAASWVPTITRSGLLAMAIVDYPVFALNGVHSLCPAVWSKYRRWSMLEMAEECLLQAKDLSGLLLLYSSLGDAEGIEKLASLAKEHGKNNVAFLCLFMLGKVEDCIQLLVDSKVLEIVAIWRDDLSKINPKAAESLADPSEYPNLFEDWQVALTVEKSVASQSMNHQKCWQMNAGAPCVQLPCSMGFMPSFFCCFRSTCRGITSKMKLPPFHVEAHTLSIRNTTCIRILGFGGSTVSLFAQVEIMMSCLEIHSALLSIDYGAVISSNRSTLCRVQ</sequence>
<dbReference type="Pfam" id="PF23953">
    <property type="entry name" value="TPR_COPA_B"/>
    <property type="match status" value="1"/>
</dbReference>
<dbReference type="Gene3D" id="1.25.40.470">
    <property type="match status" value="1"/>
</dbReference>
<dbReference type="EnsemblPlants" id="Zm00001eb242960_T001">
    <property type="protein sequence ID" value="Zm00001eb242960_P001"/>
    <property type="gene ID" value="Zm00001eb242960"/>
</dbReference>
<keyword evidence="3" id="KW-1185">Reference proteome</keyword>
<evidence type="ECO:0000313" key="3">
    <source>
        <dbReference type="Proteomes" id="UP000007305"/>
    </source>
</evidence>
<dbReference type="Proteomes" id="UP000007305">
    <property type="component" value="Chromosome 7"/>
</dbReference>
<proteinExistence type="predicted"/>
<feature type="domain" description="COPA/B TPR" evidence="1">
    <location>
        <begin position="112"/>
        <end position="179"/>
    </location>
</feature>
<dbReference type="Gramene" id="Zm00001eb304200_T001">
    <property type="protein sequence ID" value="Zm00001eb304200_P001"/>
    <property type="gene ID" value="Zm00001eb304200"/>
</dbReference>
<reference evidence="3" key="1">
    <citation type="journal article" date="2009" name="Science">
        <title>The B73 maize genome: complexity, diversity, and dynamics.</title>
        <authorList>
            <person name="Schnable P.S."/>
            <person name="Ware D."/>
            <person name="Fulton R.S."/>
            <person name="Stein J.C."/>
            <person name="Wei F."/>
            <person name="Pasternak S."/>
            <person name="Liang C."/>
            <person name="Zhang J."/>
            <person name="Fulton L."/>
            <person name="Graves T.A."/>
            <person name="Minx P."/>
            <person name="Reily A.D."/>
            <person name="Courtney L."/>
            <person name="Kruchowski S.S."/>
            <person name="Tomlinson C."/>
            <person name="Strong C."/>
            <person name="Delehaunty K."/>
            <person name="Fronick C."/>
            <person name="Courtney B."/>
            <person name="Rock S.M."/>
            <person name="Belter E."/>
            <person name="Du F."/>
            <person name="Kim K."/>
            <person name="Abbott R.M."/>
            <person name="Cotton M."/>
            <person name="Levy A."/>
            <person name="Marchetto P."/>
            <person name="Ochoa K."/>
            <person name="Jackson S.M."/>
            <person name="Gillam B."/>
            <person name="Chen W."/>
            <person name="Yan L."/>
            <person name="Higginbotham J."/>
            <person name="Cardenas M."/>
            <person name="Waligorski J."/>
            <person name="Applebaum E."/>
            <person name="Phelps L."/>
            <person name="Falcone J."/>
            <person name="Kanchi K."/>
            <person name="Thane T."/>
            <person name="Scimone A."/>
            <person name="Thane N."/>
            <person name="Henke J."/>
            <person name="Wang T."/>
            <person name="Ruppert J."/>
            <person name="Shah N."/>
            <person name="Rotter K."/>
            <person name="Hodges J."/>
            <person name="Ingenthron E."/>
            <person name="Cordes M."/>
            <person name="Kohlberg S."/>
            <person name="Sgro J."/>
            <person name="Delgado B."/>
            <person name="Mead K."/>
            <person name="Chinwalla A."/>
            <person name="Leonard S."/>
            <person name="Crouse K."/>
            <person name="Collura K."/>
            <person name="Kudrna D."/>
            <person name="Currie J."/>
            <person name="He R."/>
            <person name="Angelova A."/>
            <person name="Rajasekar S."/>
            <person name="Mueller T."/>
            <person name="Lomeli R."/>
            <person name="Scara G."/>
            <person name="Ko A."/>
            <person name="Delaney K."/>
            <person name="Wissotski M."/>
            <person name="Lopez G."/>
            <person name="Campos D."/>
            <person name="Braidotti M."/>
            <person name="Ashley E."/>
            <person name="Golser W."/>
            <person name="Kim H."/>
            <person name="Lee S."/>
            <person name="Lin J."/>
            <person name="Dujmic Z."/>
            <person name="Kim W."/>
            <person name="Talag J."/>
            <person name="Zuccolo A."/>
            <person name="Fan C."/>
            <person name="Sebastian A."/>
            <person name="Kramer M."/>
            <person name="Spiegel L."/>
            <person name="Nascimento L."/>
            <person name="Zutavern T."/>
            <person name="Miller B."/>
            <person name="Ambroise C."/>
            <person name="Muller S."/>
            <person name="Spooner W."/>
            <person name="Narechania A."/>
            <person name="Ren L."/>
            <person name="Wei S."/>
            <person name="Kumari S."/>
            <person name="Faga B."/>
            <person name="Levy M.J."/>
            <person name="McMahan L."/>
            <person name="Van Buren P."/>
            <person name="Vaughn M.W."/>
            <person name="Ying K."/>
            <person name="Yeh C.-T."/>
            <person name="Emrich S.J."/>
            <person name="Jia Y."/>
            <person name="Kalyanaraman A."/>
            <person name="Hsia A.-P."/>
            <person name="Barbazuk W.B."/>
            <person name="Baucom R.S."/>
            <person name="Brutnell T.P."/>
            <person name="Carpita N.C."/>
            <person name="Chaparro C."/>
            <person name="Chia J.-M."/>
            <person name="Deragon J.-M."/>
            <person name="Estill J.C."/>
            <person name="Fu Y."/>
            <person name="Jeddeloh J.A."/>
            <person name="Han Y."/>
            <person name="Lee H."/>
            <person name="Li P."/>
            <person name="Lisch D.R."/>
            <person name="Liu S."/>
            <person name="Liu Z."/>
            <person name="Nagel D.H."/>
            <person name="McCann M.C."/>
            <person name="SanMiguel P."/>
            <person name="Myers A.M."/>
            <person name="Nettleton D."/>
            <person name="Nguyen J."/>
            <person name="Penning B.W."/>
            <person name="Ponnala L."/>
            <person name="Schneider K.L."/>
            <person name="Schwartz D.C."/>
            <person name="Sharma A."/>
            <person name="Soderlund C."/>
            <person name="Springer N.M."/>
            <person name="Sun Q."/>
            <person name="Wang H."/>
            <person name="Waterman M."/>
            <person name="Westerman R."/>
            <person name="Wolfgruber T.K."/>
            <person name="Yang L."/>
            <person name="Yu Y."/>
            <person name="Zhang L."/>
            <person name="Zhou S."/>
            <person name="Zhu Q."/>
            <person name="Bennetzen J.L."/>
            <person name="Dawe R.K."/>
            <person name="Jiang J."/>
            <person name="Jiang N."/>
            <person name="Presting G.G."/>
            <person name="Wessler S.R."/>
            <person name="Aluru S."/>
            <person name="Martienssen R.A."/>
            <person name="Clifton S.W."/>
            <person name="McCombie W.R."/>
            <person name="Wing R.A."/>
            <person name="Wilson R.K."/>
        </authorList>
    </citation>
    <scope>NUCLEOTIDE SEQUENCE [LARGE SCALE GENOMIC DNA]</scope>
    <source>
        <strain evidence="3">cv. B73</strain>
    </source>
</reference>
<accession>A0A804U8A4</accession>
<dbReference type="Proteomes" id="UP000007305">
    <property type="component" value="Chromosome 5"/>
</dbReference>
<dbReference type="EnsemblPlants" id="Zm00001eb304200_T001">
    <property type="protein sequence ID" value="Zm00001eb304200_P001"/>
    <property type="gene ID" value="Zm00001eb304200"/>
</dbReference>
<organism evidence="2 3">
    <name type="scientific">Zea mays</name>
    <name type="common">Maize</name>
    <dbReference type="NCBI Taxonomy" id="4577"/>
    <lineage>
        <taxon>Eukaryota</taxon>
        <taxon>Viridiplantae</taxon>
        <taxon>Streptophyta</taxon>
        <taxon>Embryophyta</taxon>
        <taxon>Tracheophyta</taxon>
        <taxon>Spermatophyta</taxon>
        <taxon>Magnoliopsida</taxon>
        <taxon>Liliopsida</taxon>
        <taxon>Poales</taxon>
        <taxon>Poaceae</taxon>
        <taxon>PACMAD clade</taxon>
        <taxon>Panicoideae</taxon>
        <taxon>Andropogonodae</taxon>
        <taxon>Andropogoneae</taxon>
        <taxon>Tripsacinae</taxon>
        <taxon>Zea</taxon>
    </lineage>
</organism>
<dbReference type="Gramene" id="Zm00001eb242960_T001">
    <property type="protein sequence ID" value="Zm00001eb242960_P001"/>
    <property type="gene ID" value="Zm00001eb242960"/>
</dbReference>
<reference evidence="2" key="3">
    <citation type="submission" date="2019-07" db="EMBL/GenBank/DDBJ databases">
        <authorList>
            <person name="Seetharam A."/>
            <person name="Woodhouse M."/>
            <person name="Cannon E."/>
        </authorList>
    </citation>
    <scope>NUCLEOTIDE SEQUENCE [LARGE SCALE GENOMIC DNA]</scope>
    <source>
        <strain evidence="2">cv. B73</strain>
    </source>
</reference>
<protein>
    <recommendedName>
        <fullName evidence="1">COPA/B TPR domain-containing protein</fullName>
    </recommendedName>
</protein>
<evidence type="ECO:0000313" key="2">
    <source>
        <dbReference type="EnsemblPlants" id="Zm00001eb242960_P001"/>
    </source>
</evidence>
<dbReference type="AlphaFoldDB" id="A0A804U8A4"/>
<reference evidence="2" key="4">
    <citation type="submission" date="2021-05" db="UniProtKB">
        <authorList>
            <consortium name="EnsemblPlants"/>
        </authorList>
    </citation>
    <scope>IDENTIFICATION</scope>
    <source>
        <strain evidence="2">cv. B73</strain>
    </source>
</reference>